<dbReference type="EMBL" id="QQRQ01000005">
    <property type="protein sequence ID" value="RFT06978.1"/>
    <property type="molecule type" value="Genomic_DNA"/>
</dbReference>
<proteinExistence type="predicted"/>
<sequence length="61" mass="7092">MTILGKKQMSEEDIKLNFITPAIQRGWKGHITMETRITDGRINIRGNIVVRSKPKLIFHIF</sequence>
<accession>A0A3E2B4M5</accession>
<protein>
    <submittedName>
        <fullName evidence="1">Uncharacterized protein</fullName>
    </submittedName>
</protein>
<evidence type="ECO:0000313" key="2">
    <source>
        <dbReference type="Proteomes" id="UP000260649"/>
    </source>
</evidence>
<dbReference type="AlphaFoldDB" id="A0A3E2B4M5"/>
<gene>
    <name evidence="1" type="ORF">DV520_04575</name>
</gene>
<dbReference type="Proteomes" id="UP000260649">
    <property type="component" value="Unassembled WGS sequence"/>
</dbReference>
<reference evidence="1 2" key="1">
    <citation type="submission" date="2018-07" db="EMBL/GenBank/DDBJ databases">
        <title>GABA Modulating Bacteria of the Human Gut Microbiota.</title>
        <authorList>
            <person name="Strandwitz P."/>
            <person name="Kim K.H."/>
            <person name="Terekhova D."/>
            <person name="Liu J.K."/>
            <person name="Sharma A."/>
            <person name="Levering J."/>
            <person name="Mcdonald D."/>
            <person name="Dietrich D."/>
            <person name="Ramadhar T.R."/>
            <person name="Lekbua A."/>
            <person name="Mroue N."/>
            <person name="Liston C."/>
            <person name="Stewart E.J."/>
            <person name="Dubin M.J."/>
            <person name="Zengler K."/>
            <person name="Knight R."/>
            <person name="Gilbert J.A."/>
            <person name="Clardy J."/>
            <person name="Lewis K."/>
        </authorList>
    </citation>
    <scope>NUCLEOTIDE SEQUENCE [LARGE SCALE GENOMIC DNA]</scope>
    <source>
        <strain evidence="1 2">KLE1738</strain>
    </source>
</reference>
<comment type="caution">
    <text evidence="1">The sequence shown here is derived from an EMBL/GenBank/DDBJ whole genome shotgun (WGS) entry which is preliminary data.</text>
</comment>
<dbReference type="Gene3D" id="3.90.1570.30">
    <property type="match status" value="1"/>
</dbReference>
<evidence type="ECO:0000313" key="1">
    <source>
        <dbReference type="EMBL" id="RFT06978.1"/>
    </source>
</evidence>
<keyword evidence="2" id="KW-1185">Reference proteome</keyword>
<organism evidence="1 2">
    <name type="scientific">Evtepia gabavorous</name>
    <dbReference type="NCBI Taxonomy" id="2211183"/>
    <lineage>
        <taxon>Bacteria</taxon>
        <taxon>Bacillati</taxon>
        <taxon>Bacillota</taxon>
        <taxon>Clostridia</taxon>
        <taxon>Eubacteriales</taxon>
        <taxon>Evtepia</taxon>
    </lineage>
</organism>
<name>A0A3E2B4M5_9FIRM</name>